<feature type="domain" description="Type I restriction modification DNA specificity" evidence="4">
    <location>
        <begin position="246"/>
        <end position="397"/>
    </location>
</feature>
<dbReference type="Pfam" id="PF01420">
    <property type="entry name" value="Methylase_S"/>
    <property type="match status" value="2"/>
</dbReference>
<reference evidence="6" key="1">
    <citation type="submission" date="2017-09" db="EMBL/GenBank/DDBJ databases">
        <title>Depth-based differentiation of microbial function through sediment-hosted aquifers and enrichment of novel symbionts in the deep terrestrial subsurface.</title>
        <authorList>
            <person name="Probst A.J."/>
            <person name="Ladd B."/>
            <person name="Jarett J.K."/>
            <person name="Geller-Mcgrath D.E."/>
            <person name="Sieber C.M.K."/>
            <person name="Emerson J.B."/>
            <person name="Anantharaman K."/>
            <person name="Thomas B.C."/>
            <person name="Malmstrom R."/>
            <person name="Stieglmeier M."/>
            <person name="Klingl A."/>
            <person name="Woyke T."/>
            <person name="Ryan C.M."/>
            <person name="Banfield J.F."/>
        </authorList>
    </citation>
    <scope>NUCLEOTIDE SEQUENCE [LARGE SCALE GENOMIC DNA]</scope>
</reference>
<feature type="domain" description="Type I restriction modification DNA specificity" evidence="4">
    <location>
        <begin position="31"/>
        <end position="177"/>
    </location>
</feature>
<evidence type="ECO:0000313" key="6">
    <source>
        <dbReference type="Proteomes" id="UP000228596"/>
    </source>
</evidence>
<protein>
    <recommendedName>
        <fullName evidence="4">Type I restriction modification DNA specificity domain-containing protein</fullName>
    </recommendedName>
</protein>
<dbReference type="AlphaFoldDB" id="A0A2M6WWZ6"/>
<evidence type="ECO:0000256" key="3">
    <source>
        <dbReference type="ARBA" id="ARBA00023125"/>
    </source>
</evidence>
<sequence length="427" mass="48386">MDAANKITGIKYTTIKKLAEKVFSGPFGSTLKSESYQNFGIPFIRIGDISDIFIQKENLIFISENEHRRIYSTRLNPGDIVLSKIGTVGRLSVISNELGEVNISENNIGIRLQNLDENLRSFILFFLLGKYGQSQIIRKASGNIQLKLNVIDIENLILPVAQRDQNELFANYFRQITESRNESINFYREAENLLLKELGLENFKSEKKLFSIVNFSDCQKANRIDPDFYQQKYFDILSAISKNKSEKIKNIAKRINGNQKIIRDREYNYTKISDIDISSGSANSNKIIGKDLPANAKIRITGGELAISKVRPTRGAIAIIPEKFSENHIISGAFSVYEVNSPIREYLQVVLKSIIGKLQMERPTTGTSYPTITDQDVENLLIPILPKAIQEKIADFVRLSHSARQKSKELLESAKKKVEELIEEEGD</sequence>
<keyword evidence="3" id="KW-0238">DNA-binding</keyword>
<comment type="caution">
    <text evidence="5">The sequence shown here is derived from an EMBL/GenBank/DDBJ whole genome shotgun (WGS) entry which is preliminary data.</text>
</comment>
<dbReference type="InterPro" id="IPR052021">
    <property type="entry name" value="Type-I_RS_S_subunit"/>
</dbReference>
<dbReference type="InterPro" id="IPR000055">
    <property type="entry name" value="Restrct_endonuc_typeI_TRD"/>
</dbReference>
<evidence type="ECO:0000313" key="5">
    <source>
        <dbReference type="EMBL" id="PIT97246.1"/>
    </source>
</evidence>
<accession>A0A2M6WWZ6</accession>
<gene>
    <name evidence="5" type="ORF">COT77_02665</name>
</gene>
<comment type="similarity">
    <text evidence="1">Belongs to the type-I restriction system S methylase family.</text>
</comment>
<dbReference type="GO" id="GO:0009307">
    <property type="term" value="P:DNA restriction-modification system"/>
    <property type="evidence" value="ECO:0007669"/>
    <property type="project" value="UniProtKB-KW"/>
</dbReference>
<dbReference type="SUPFAM" id="SSF116734">
    <property type="entry name" value="DNA methylase specificity domain"/>
    <property type="match status" value="2"/>
</dbReference>
<evidence type="ECO:0000256" key="1">
    <source>
        <dbReference type="ARBA" id="ARBA00010923"/>
    </source>
</evidence>
<evidence type="ECO:0000256" key="2">
    <source>
        <dbReference type="ARBA" id="ARBA00022747"/>
    </source>
</evidence>
<dbReference type="Proteomes" id="UP000228596">
    <property type="component" value="Unassembled WGS sequence"/>
</dbReference>
<dbReference type="PANTHER" id="PTHR30408:SF12">
    <property type="entry name" value="TYPE I RESTRICTION ENZYME MJAVIII SPECIFICITY SUBUNIT"/>
    <property type="match status" value="1"/>
</dbReference>
<organism evidence="5 6">
    <name type="scientific">Candidatus Berkelbacteria bacterium CG10_big_fil_rev_8_21_14_0_10_41_12</name>
    <dbReference type="NCBI Taxonomy" id="1974513"/>
    <lineage>
        <taxon>Bacteria</taxon>
        <taxon>Candidatus Berkelbacteria</taxon>
    </lineage>
</organism>
<dbReference type="InterPro" id="IPR044946">
    <property type="entry name" value="Restrct_endonuc_typeI_TRD_sf"/>
</dbReference>
<evidence type="ECO:0000259" key="4">
    <source>
        <dbReference type="Pfam" id="PF01420"/>
    </source>
</evidence>
<name>A0A2M6WWZ6_9BACT</name>
<proteinExistence type="inferred from homology"/>
<dbReference type="Gene3D" id="3.90.220.20">
    <property type="entry name" value="DNA methylase specificity domains"/>
    <property type="match status" value="3"/>
</dbReference>
<dbReference type="EMBL" id="PEZV01000027">
    <property type="protein sequence ID" value="PIT97246.1"/>
    <property type="molecule type" value="Genomic_DNA"/>
</dbReference>
<dbReference type="GO" id="GO:0003677">
    <property type="term" value="F:DNA binding"/>
    <property type="evidence" value="ECO:0007669"/>
    <property type="project" value="UniProtKB-KW"/>
</dbReference>
<keyword evidence="2" id="KW-0680">Restriction system</keyword>
<dbReference type="PANTHER" id="PTHR30408">
    <property type="entry name" value="TYPE-1 RESTRICTION ENZYME ECOKI SPECIFICITY PROTEIN"/>
    <property type="match status" value="1"/>
</dbReference>